<reference evidence="2" key="1">
    <citation type="journal article" date="2012" name="Nat. Biotechnol.">
        <title>Reference genome sequence of the model plant Setaria.</title>
        <authorList>
            <person name="Bennetzen J.L."/>
            <person name="Schmutz J."/>
            <person name="Wang H."/>
            <person name="Percifield R."/>
            <person name="Hawkins J."/>
            <person name="Pontaroli A.C."/>
            <person name="Estep M."/>
            <person name="Feng L."/>
            <person name="Vaughn J.N."/>
            <person name="Grimwood J."/>
            <person name="Jenkins J."/>
            <person name="Barry K."/>
            <person name="Lindquist E."/>
            <person name="Hellsten U."/>
            <person name="Deshpande S."/>
            <person name="Wang X."/>
            <person name="Wu X."/>
            <person name="Mitros T."/>
            <person name="Triplett J."/>
            <person name="Yang X."/>
            <person name="Ye C.Y."/>
            <person name="Mauro-Herrera M."/>
            <person name="Wang L."/>
            <person name="Li P."/>
            <person name="Sharma M."/>
            <person name="Sharma R."/>
            <person name="Ronald P.C."/>
            <person name="Panaud O."/>
            <person name="Kellogg E.A."/>
            <person name="Brutnell T.P."/>
            <person name="Doust A.N."/>
            <person name="Tuskan G.A."/>
            <person name="Rokhsar D."/>
            <person name="Devos K.M."/>
        </authorList>
    </citation>
    <scope>NUCLEOTIDE SEQUENCE [LARGE SCALE GENOMIC DNA]</scope>
    <source>
        <strain evidence="2">Yugu1</strain>
    </source>
</reference>
<dbReference type="OrthoDB" id="692472at2759"/>
<dbReference type="EMBL" id="CM003528">
    <property type="protein sequence ID" value="RCV08132.1"/>
    <property type="molecule type" value="Genomic_DNA"/>
</dbReference>
<evidence type="ECO:0000313" key="2">
    <source>
        <dbReference type="EMBL" id="RCV08132.1"/>
    </source>
</evidence>
<name>A0A368PR51_SETIT</name>
<organism evidence="2">
    <name type="scientific">Setaria italica</name>
    <name type="common">Foxtail millet</name>
    <name type="synonym">Panicum italicum</name>
    <dbReference type="NCBI Taxonomy" id="4555"/>
    <lineage>
        <taxon>Eukaryota</taxon>
        <taxon>Viridiplantae</taxon>
        <taxon>Streptophyta</taxon>
        <taxon>Embryophyta</taxon>
        <taxon>Tracheophyta</taxon>
        <taxon>Spermatophyta</taxon>
        <taxon>Magnoliopsida</taxon>
        <taxon>Liliopsida</taxon>
        <taxon>Poales</taxon>
        <taxon>Poaceae</taxon>
        <taxon>PACMAD clade</taxon>
        <taxon>Panicoideae</taxon>
        <taxon>Panicodae</taxon>
        <taxon>Paniceae</taxon>
        <taxon>Cenchrinae</taxon>
        <taxon>Setaria</taxon>
    </lineage>
</organism>
<protein>
    <submittedName>
        <fullName evidence="2">Uncharacterized protein</fullName>
    </submittedName>
</protein>
<dbReference type="AlphaFoldDB" id="A0A368PR51"/>
<evidence type="ECO:0000256" key="1">
    <source>
        <dbReference type="SAM" id="MobiDB-lite"/>
    </source>
</evidence>
<dbReference type="PROSITE" id="PS51257">
    <property type="entry name" value="PROKAR_LIPOPROTEIN"/>
    <property type="match status" value="1"/>
</dbReference>
<proteinExistence type="predicted"/>
<dbReference type="PANTHER" id="PTHR33377">
    <property type="entry name" value="OS10G0134700 PROTEIN-RELATED"/>
    <property type="match status" value="1"/>
</dbReference>
<dbReference type="PANTHER" id="PTHR33377:SF92">
    <property type="entry name" value="NB-ARC DOMAIN-CONTAINING PROTEIN"/>
    <property type="match status" value="1"/>
</dbReference>
<reference evidence="2" key="2">
    <citation type="submission" date="2015-07" db="EMBL/GenBank/DDBJ databases">
        <authorList>
            <person name="Noorani M."/>
        </authorList>
    </citation>
    <scope>NUCLEOTIDE SEQUENCE</scope>
    <source>
        <strain evidence="2">Yugu1</strain>
    </source>
</reference>
<sequence>MWKRSRASAASHAICACVGPQKLERRVVRMRWRSARGWRSRGDGGELPGFATGICYSSARCWDRRASGSAAQGEGRFWTGRTAATATVDGGPEEGRRTSRRGEQSEWARRWGILQVFGTRGHFANPRAGDMGIRRRALPPVASASPAAKPPALRMLSFQAHHSQPQSGSGRSAKARIELRRRGRRPSHRFLFTRKAGSARRRPARTGRAFHLQVLGMEDCLWRVLLRAQVIVDEAMGWHITNQAMLQELNVLRDAIHRGCYVSDNF</sequence>
<accession>A0A368PR51</accession>
<feature type="compositionally biased region" description="Basic and acidic residues" evidence="1">
    <location>
        <begin position="93"/>
        <end position="104"/>
    </location>
</feature>
<feature type="region of interest" description="Disordered" evidence="1">
    <location>
        <begin position="81"/>
        <end position="104"/>
    </location>
</feature>
<gene>
    <name evidence="2" type="ORF">SETIT_1G301500v2</name>
</gene>